<dbReference type="InterPro" id="IPR029000">
    <property type="entry name" value="Cyclophilin-like_dom_sf"/>
</dbReference>
<dbReference type="SUPFAM" id="SSF50891">
    <property type="entry name" value="Cyclophilin-like"/>
    <property type="match status" value="1"/>
</dbReference>
<dbReference type="RefSeq" id="WP_070551423.1">
    <property type="nucleotide sequence ID" value="NZ_CP180526.1"/>
</dbReference>
<keyword evidence="4" id="KW-1133">Transmembrane helix</keyword>
<evidence type="ECO:0000259" key="5">
    <source>
        <dbReference type="PROSITE" id="PS50072"/>
    </source>
</evidence>
<feature type="compositionally biased region" description="Acidic residues" evidence="3">
    <location>
        <begin position="67"/>
        <end position="78"/>
    </location>
</feature>
<dbReference type="InterPro" id="IPR002130">
    <property type="entry name" value="Cyclophilin-type_PPIase_dom"/>
</dbReference>
<name>A0A9X3RSS9_9CORY</name>
<accession>A0A9X3RSS9</accession>
<dbReference type="PRINTS" id="PR00153">
    <property type="entry name" value="CSAPPISMRASE"/>
</dbReference>
<proteinExistence type="inferred from homology"/>
<protein>
    <recommendedName>
        <fullName evidence="2">Peptidyl-prolyl cis-trans isomerase</fullName>
        <shortName evidence="2">PPIase</shortName>
        <ecNumber evidence="2">5.2.1.8</ecNumber>
    </recommendedName>
</protein>
<dbReference type="EC" id="5.2.1.8" evidence="2"/>
<dbReference type="GO" id="GO:0003755">
    <property type="term" value="F:peptidyl-prolyl cis-trans isomerase activity"/>
    <property type="evidence" value="ECO:0007669"/>
    <property type="project" value="UniProtKB-UniRule"/>
</dbReference>
<comment type="catalytic activity">
    <reaction evidence="2">
        <text>[protein]-peptidylproline (omega=180) = [protein]-peptidylproline (omega=0)</text>
        <dbReference type="Rhea" id="RHEA:16237"/>
        <dbReference type="Rhea" id="RHEA-COMP:10747"/>
        <dbReference type="Rhea" id="RHEA-COMP:10748"/>
        <dbReference type="ChEBI" id="CHEBI:83833"/>
        <dbReference type="ChEBI" id="CHEBI:83834"/>
        <dbReference type="EC" id="5.2.1.8"/>
    </reaction>
</comment>
<dbReference type="InterPro" id="IPR044666">
    <property type="entry name" value="Cyclophilin_A-like"/>
</dbReference>
<feature type="compositionally biased region" description="Basic and acidic residues" evidence="3">
    <location>
        <begin position="79"/>
        <end position="90"/>
    </location>
</feature>
<dbReference type="PANTHER" id="PTHR45625">
    <property type="entry name" value="PEPTIDYL-PROLYL CIS-TRANS ISOMERASE-RELATED"/>
    <property type="match status" value="1"/>
</dbReference>
<comment type="function">
    <text evidence="1 2">PPIases accelerate the folding of proteins. It catalyzes the cis-trans isomerization of proline imidic peptide bonds in oligopeptides.</text>
</comment>
<dbReference type="CDD" id="cd00317">
    <property type="entry name" value="cyclophilin"/>
    <property type="match status" value="1"/>
</dbReference>
<feature type="region of interest" description="Disordered" evidence="3">
    <location>
        <begin position="67"/>
        <end position="103"/>
    </location>
</feature>
<dbReference type="Gene3D" id="2.40.100.10">
    <property type="entry name" value="Cyclophilin-like"/>
    <property type="match status" value="1"/>
</dbReference>
<keyword evidence="4" id="KW-0812">Transmembrane</keyword>
<evidence type="ECO:0000256" key="4">
    <source>
        <dbReference type="SAM" id="Phobius"/>
    </source>
</evidence>
<dbReference type="PANTHER" id="PTHR45625:SF3">
    <property type="entry name" value="PEPTIDYL-PROLYL CIS-TRANS ISOMERASE B-RELATED"/>
    <property type="match status" value="1"/>
</dbReference>
<keyword evidence="2 6" id="KW-0413">Isomerase</keyword>
<comment type="similarity">
    <text evidence="2">Belongs to the cyclophilin-type PPIase family.</text>
</comment>
<dbReference type="Proteomes" id="UP001146505">
    <property type="component" value="Unassembled WGS sequence"/>
</dbReference>
<comment type="caution">
    <text evidence="6">The sequence shown here is derived from an EMBL/GenBank/DDBJ whole genome shotgun (WGS) entry which is preliminary data.</text>
</comment>
<keyword evidence="4" id="KW-0472">Membrane</keyword>
<evidence type="ECO:0000256" key="2">
    <source>
        <dbReference type="RuleBase" id="RU363019"/>
    </source>
</evidence>
<dbReference type="AlphaFoldDB" id="A0A9X3RSS9"/>
<evidence type="ECO:0000256" key="1">
    <source>
        <dbReference type="ARBA" id="ARBA00002388"/>
    </source>
</evidence>
<evidence type="ECO:0000256" key="3">
    <source>
        <dbReference type="SAM" id="MobiDB-lite"/>
    </source>
</evidence>
<keyword evidence="2" id="KW-0697">Rotamase</keyword>
<organism evidence="6 7">
    <name type="scientific">Corynebacterium macclintockiae</name>
    <dbReference type="NCBI Taxonomy" id="2913501"/>
    <lineage>
        <taxon>Bacteria</taxon>
        <taxon>Bacillati</taxon>
        <taxon>Actinomycetota</taxon>
        <taxon>Actinomycetes</taxon>
        <taxon>Mycobacteriales</taxon>
        <taxon>Corynebacteriaceae</taxon>
        <taxon>Corynebacterium</taxon>
    </lineage>
</organism>
<dbReference type="GeneID" id="301812419"/>
<feature type="transmembrane region" description="Helical" evidence="4">
    <location>
        <begin position="36"/>
        <end position="59"/>
    </location>
</feature>
<sequence>MSDSPDKNNYPNSAYRDEALDELSKALKSRERKAKVAPLGVVAATLAVLVVIVGGIWFASTYSSDENEDQVAESEQQDEQTKQSEEKDIKPASLPRGPKEPYGVTVKCEYKKDPQGKLSKAGLPNGDGVQSQGTEKVTLTMNGQKVGLELENSVSPCTTNSFKHLVQKKFYDSTKCHRSVKSDSMTILQCGDPEASGAGGPGYSFADEYPLNGVDKDKAQQPVNYKRGTLAMANSGPNTNGSQFFLVTGDTTLPPSYNIFGTIDKAGLKVLDKLMEKAPEGDAAPTEDINIESAVLG</sequence>
<evidence type="ECO:0000313" key="7">
    <source>
        <dbReference type="Proteomes" id="UP001146505"/>
    </source>
</evidence>
<feature type="domain" description="PPIase cyclophilin-type" evidence="5">
    <location>
        <begin position="145"/>
        <end position="296"/>
    </location>
</feature>
<keyword evidence="7" id="KW-1185">Reference proteome</keyword>
<dbReference type="PROSITE" id="PS50072">
    <property type="entry name" value="CSA_PPIASE_2"/>
    <property type="match status" value="1"/>
</dbReference>
<evidence type="ECO:0000313" key="6">
    <source>
        <dbReference type="EMBL" id="MCZ9304428.1"/>
    </source>
</evidence>
<dbReference type="Pfam" id="PF00160">
    <property type="entry name" value="Pro_isomerase"/>
    <property type="match status" value="1"/>
</dbReference>
<reference evidence="6" key="1">
    <citation type="submission" date="2022-02" db="EMBL/GenBank/DDBJ databases">
        <title>Corynebacterium sp. from urogenital microbiome.</title>
        <authorList>
            <person name="Cappelli E.A."/>
            <person name="Ribeiro T.G."/>
            <person name="Peixe L."/>
        </authorList>
    </citation>
    <scope>NUCLEOTIDE SEQUENCE</scope>
    <source>
        <strain evidence="6">C9Ua_112</strain>
    </source>
</reference>
<gene>
    <name evidence="6" type="ORF">L8U58_02600</name>
</gene>
<dbReference type="EMBL" id="JAKMUV010000002">
    <property type="protein sequence ID" value="MCZ9304428.1"/>
    <property type="molecule type" value="Genomic_DNA"/>
</dbReference>